<protein>
    <recommendedName>
        <fullName evidence="4">DUF1302 domain-containing protein</fullName>
    </recommendedName>
</protein>
<feature type="chain" id="PRO_5020243608" description="DUF1302 domain-containing protein" evidence="1">
    <location>
        <begin position="22"/>
        <end position="422"/>
    </location>
</feature>
<name>A0A4U1B3F4_9GAMM</name>
<proteinExistence type="predicted"/>
<gene>
    <name evidence="2" type="ORF">E8M12_12245</name>
</gene>
<dbReference type="Proteomes" id="UP000307999">
    <property type="component" value="Unassembled WGS sequence"/>
</dbReference>
<feature type="signal peptide" evidence="1">
    <location>
        <begin position="1"/>
        <end position="21"/>
    </location>
</feature>
<accession>A0A4U1B3F4</accession>
<evidence type="ECO:0000313" key="2">
    <source>
        <dbReference type="EMBL" id="TKB44417.1"/>
    </source>
</evidence>
<sequence length="422" mass="46753">MLNKSPFAALLITLSSLPVGAADWLSSGYLKSYGLFQDAVNSSLSNDSSSLQSQNALRLMGNYFADQANVEVHYEVLPLYSNHDLGAYNTRVLGQTLTRASNSYRFKDFSATLIDGSTNALVLQNLDRLNVQFNRDWGDITIGRQVVSFGSARFINPTDIFIPYALQTLNQEYRIGIDAVRTQIAVGDFSTLDLGLIIGADAKKQNSAAFVRYQQSIAGNDIEAIIIHLNDASLYGIGLERALGDFGIWFESAWLDARGDKVDIHAQAEGDSPAIQPEFVDSYWRMSLGFDYALTEKLYVATEYHQNGAGSDNPDDYVSLAQSAPYQRGGVYLFGKHYLIPSLSYQFSALTVFSGSVFANLSDQSIFYQIKMERSWSDNLYSDLGIYLSQGDDIYPENGGIKLGSEFGAYPPSIYASIRYYF</sequence>
<keyword evidence="1" id="KW-0732">Signal</keyword>
<evidence type="ECO:0000313" key="3">
    <source>
        <dbReference type="Proteomes" id="UP000307999"/>
    </source>
</evidence>
<evidence type="ECO:0000256" key="1">
    <source>
        <dbReference type="SAM" id="SignalP"/>
    </source>
</evidence>
<dbReference type="OrthoDB" id="6284745at2"/>
<reference evidence="2 3" key="1">
    <citation type="submission" date="2019-04" db="EMBL/GenBank/DDBJ databases">
        <title>Thalassotalea guangxiensis sp. nov., isolated from sediment of the coastal wetland.</title>
        <authorList>
            <person name="Zheng S."/>
            <person name="Zhang D."/>
        </authorList>
    </citation>
    <scope>NUCLEOTIDE SEQUENCE [LARGE SCALE GENOMIC DNA]</scope>
    <source>
        <strain evidence="2 3">ZS-4</strain>
    </source>
</reference>
<comment type="caution">
    <text evidence="2">The sequence shown here is derived from an EMBL/GenBank/DDBJ whole genome shotgun (WGS) entry which is preliminary data.</text>
</comment>
<dbReference type="EMBL" id="SWDB01000029">
    <property type="protein sequence ID" value="TKB44417.1"/>
    <property type="molecule type" value="Genomic_DNA"/>
</dbReference>
<dbReference type="AlphaFoldDB" id="A0A4U1B3F4"/>
<keyword evidence="3" id="KW-1185">Reference proteome</keyword>
<dbReference type="RefSeq" id="WP_136736434.1">
    <property type="nucleotide sequence ID" value="NZ_SWDB01000029.1"/>
</dbReference>
<evidence type="ECO:0008006" key="4">
    <source>
        <dbReference type="Google" id="ProtNLM"/>
    </source>
</evidence>
<organism evidence="2 3">
    <name type="scientific">Thalassotalea mangrovi</name>
    <dbReference type="NCBI Taxonomy" id="2572245"/>
    <lineage>
        <taxon>Bacteria</taxon>
        <taxon>Pseudomonadati</taxon>
        <taxon>Pseudomonadota</taxon>
        <taxon>Gammaproteobacteria</taxon>
        <taxon>Alteromonadales</taxon>
        <taxon>Colwelliaceae</taxon>
        <taxon>Thalassotalea</taxon>
    </lineage>
</organism>
<dbReference type="SUPFAM" id="SSF56935">
    <property type="entry name" value="Porins"/>
    <property type="match status" value="1"/>
</dbReference>